<dbReference type="EMBL" id="OBQD01000010">
    <property type="protein sequence ID" value="SOC42502.1"/>
    <property type="molecule type" value="Genomic_DNA"/>
</dbReference>
<accession>A0A285UL08</accession>
<evidence type="ECO:0000313" key="4">
    <source>
        <dbReference type="Proteomes" id="UP000219167"/>
    </source>
</evidence>
<keyword evidence="2" id="KW-0812">Transmembrane</keyword>
<protein>
    <submittedName>
        <fullName evidence="3">Uncharacterized protein</fullName>
    </submittedName>
</protein>
<keyword evidence="2" id="KW-0472">Membrane</keyword>
<evidence type="ECO:0000313" key="3">
    <source>
        <dbReference type="EMBL" id="SOC42502.1"/>
    </source>
</evidence>
<proteinExistence type="predicted"/>
<evidence type="ECO:0000256" key="2">
    <source>
        <dbReference type="SAM" id="Phobius"/>
    </source>
</evidence>
<gene>
    <name evidence="3" type="ORF">SAMN05892877_11036</name>
</gene>
<keyword evidence="2" id="KW-1133">Transmembrane helix</keyword>
<keyword evidence="4" id="KW-1185">Reference proteome</keyword>
<feature type="transmembrane region" description="Helical" evidence="2">
    <location>
        <begin position="51"/>
        <end position="71"/>
    </location>
</feature>
<dbReference type="AlphaFoldDB" id="A0A285UL08"/>
<feature type="compositionally biased region" description="Basic residues" evidence="1">
    <location>
        <begin position="205"/>
        <end position="216"/>
    </location>
</feature>
<sequence length="278" mass="29595">MGRTIRRKLRLIQSISGEDGFAGNVQKLCIYAFSMDRPLYPFQEMLQHSDAIFMLMPFLRASFAALAMLVFSATAHAETLKDIRKVSVAADASVSPVVRKLTAQQLQRAARSTRRPVAVPRVVMDVRLSNEVRGGGAQVGRNSADVTVVLRDGSGAPVSSERFTVNSFMTGNKAADRALANAIAQRVAIAYSLAPVRAAPVARNRPAKAQRPHRTASSKAAASTSPKKPAAAASEPVIIPSEAALTVRPRVRKPKTEANANAGAVPAPCVVTATTRCN</sequence>
<feature type="compositionally biased region" description="Low complexity" evidence="1">
    <location>
        <begin position="217"/>
        <end position="234"/>
    </location>
</feature>
<name>A0A285UL08_9HYPH</name>
<reference evidence="3 4" key="1">
    <citation type="submission" date="2017-08" db="EMBL/GenBank/DDBJ databases">
        <authorList>
            <person name="de Groot N.N."/>
        </authorList>
    </citation>
    <scope>NUCLEOTIDE SEQUENCE [LARGE SCALE GENOMIC DNA]</scope>
    <source>
        <strain evidence="3 4">JC85</strain>
    </source>
</reference>
<feature type="region of interest" description="Disordered" evidence="1">
    <location>
        <begin position="201"/>
        <end position="235"/>
    </location>
</feature>
<evidence type="ECO:0000256" key="1">
    <source>
        <dbReference type="SAM" id="MobiDB-lite"/>
    </source>
</evidence>
<organism evidence="3 4">
    <name type="scientific">Rhizobium subbaraonis</name>
    <dbReference type="NCBI Taxonomy" id="908946"/>
    <lineage>
        <taxon>Bacteria</taxon>
        <taxon>Pseudomonadati</taxon>
        <taxon>Pseudomonadota</taxon>
        <taxon>Alphaproteobacteria</taxon>
        <taxon>Hyphomicrobiales</taxon>
        <taxon>Rhizobiaceae</taxon>
        <taxon>Rhizobium/Agrobacterium group</taxon>
        <taxon>Rhizobium</taxon>
    </lineage>
</organism>
<dbReference type="Proteomes" id="UP000219167">
    <property type="component" value="Unassembled WGS sequence"/>
</dbReference>